<sequence length="338" mass="37571">MRRAIMRVTYQGKDITKDLAAYLLSASYTDHAGGMSDDLTIRLRDDEGLWKGDWLPQPTERVEAVLVATDWHGPKDNHELRLGSFEVDEVRFSGAPDVVEIKASSAFVTQALRQESRSRGWKSTSLKAVAGQIAKEAKISLDWQAPTACTFERLDQRDESDLSFMDRLCRERSLELKVHDAKLVVYSPKEQEAQAPAMTIERGVATLSGYSLAYRTSGTYRACAVTWRNADKAEDQLHTFRPADAPAVGQTLNVQGRVESLAEAQERARAELREANKEALSGDIPLMGEPGLAAGMVVNLKGFGSFDKPNWFIEQCVHSLDASGGYRTDLSIRKILEY</sequence>
<organism evidence="1 2">
    <name type="scientific">Desulfocurvibacter africanus subsp. africanus str. Walvis Bay</name>
    <dbReference type="NCBI Taxonomy" id="690850"/>
    <lineage>
        <taxon>Bacteria</taxon>
        <taxon>Pseudomonadati</taxon>
        <taxon>Thermodesulfobacteriota</taxon>
        <taxon>Desulfovibrionia</taxon>
        <taxon>Desulfovibrionales</taxon>
        <taxon>Desulfovibrionaceae</taxon>
        <taxon>Desulfocurvibacter</taxon>
    </lineage>
</organism>
<dbReference type="SUPFAM" id="SSF69279">
    <property type="entry name" value="Phage tail proteins"/>
    <property type="match status" value="1"/>
</dbReference>
<dbReference type="eggNOG" id="COG3500">
    <property type="taxonomic scope" value="Bacteria"/>
</dbReference>
<gene>
    <name evidence="1" type="ORF">Desaf_3562</name>
</gene>
<reference evidence="1 2" key="1">
    <citation type="journal article" date="2011" name="J. Bacteriol.">
        <title>Genome sequence of the mercury-methylating and pleomorphic Desulfovibrio africanus Strain Walvis Bay.</title>
        <authorList>
            <person name="Brown S.D."/>
            <person name="Wall J.D."/>
            <person name="Kucken A.M."/>
            <person name="Gilmour C.C."/>
            <person name="Podar M."/>
            <person name="Brandt C.C."/>
            <person name="Teshima H."/>
            <person name="Detter J.C."/>
            <person name="Han C.S."/>
            <person name="Land M.L."/>
            <person name="Lucas S."/>
            <person name="Han J."/>
            <person name="Pennacchio L."/>
            <person name="Nolan M."/>
            <person name="Pitluck S."/>
            <person name="Woyke T."/>
            <person name="Goodwin L."/>
            <person name="Palumbo A.V."/>
            <person name="Elias D.A."/>
        </authorList>
    </citation>
    <scope>NUCLEOTIDE SEQUENCE [LARGE SCALE GENOMIC DNA]</scope>
    <source>
        <strain evidence="1 2">Walvis Bay</strain>
    </source>
</reference>
<dbReference type="Proteomes" id="UP000007844">
    <property type="component" value="Chromosome"/>
</dbReference>
<dbReference type="EMBL" id="CP003221">
    <property type="protein sequence ID" value="EGJ51842.1"/>
    <property type="molecule type" value="Genomic_DNA"/>
</dbReference>
<accession>F3YY66</accession>
<dbReference type="STRING" id="690850.Desaf_3562"/>
<dbReference type="AlphaFoldDB" id="F3YY66"/>
<dbReference type="KEGG" id="daf:Desaf_3562"/>
<proteinExistence type="predicted"/>
<evidence type="ECO:0000313" key="1">
    <source>
        <dbReference type="EMBL" id="EGJ51842.1"/>
    </source>
</evidence>
<keyword evidence="2" id="KW-1185">Reference proteome</keyword>
<protein>
    <submittedName>
        <fullName evidence="1">Late control D family protein</fullName>
    </submittedName>
</protein>
<name>F3YY66_DESAF</name>
<evidence type="ECO:0000313" key="2">
    <source>
        <dbReference type="Proteomes" id="UP000007844"/>
    </source>
</evidence>
<dbReference type="Pfam" id="PF05954">
    <property type="entry name" value="Phage_GPD"/>
    <property type="match status" value="1"/>
</dbReference>
<dbReference type="HOGENOM" id="CLU_050639_3_0_7"/>